<reference evidence="1" key="1">
    <citation type="submission" date="2021-02" db="EMBL/GenBank/DDBJ databases">
        <authorList>
            <person name="Dougan E. K."/>
            <person name="Rhodes N."/>
            <person name="Thang M."/>
            <person name="Chan C."/>
        </authorList>
    </citation>
    <scope>NUCLEOTIDE SEQUENCE</scope>
</reference>
<dbReference type="PANTHER" id="PTHR48419:SF1">
    <property type="entry name" value="SULFOTRANSFERASE DOMAIN-CONTAINING PROTEIN"/>
    <property type="match status" value="1"/>
</dbReference>
<keyword evidence="2" id="KW-1185">Reference proteome</keyword>
<organism evidence="1 2">
    <name type="scientific">Symbiodinium necroappetens</name>
    <dbReference type="NCBI Taxonomy" id="1628268"/>
    <lineage>
        <taxon>Eukaryota</taxon>
        <taxon>Sar</taxon>
        <taxon>Alveolata</taxon>
        <taxon>Dinophyceae</taxon>
        <taxon>Suessiales</taxon>
        <taxon>Symbiodiniaceae</taxon>
        <taxon>Symbiodinium</taxon>
    </lineage>
</organism>
<evidence type="ECO:0008006" key="3">
    <source>
        <dbReference type="Google" id="ProtNLM"/>
    </source>
</evidence>
<dbReference type="AlphaFoldDB" id="A0A813BQX4"/>
<dbReference type="SUPFAM" id="SSF52540">
    <property type="entry name" value="P-loop containing nucleoside triphosphate hydrolases"/>
    <property type="match status" value="1"/>
</dbReference>
<comment type="caution">
    <text evidence="1">The sequence shown here is derived from an EMBL/GenBank/DDBJ whole genome shotgun (WGS) entry which is preliminary data.</text>
</comment>
<evidence type="ECO:0000313" key="2">
    <source>
        <dbReference type="Proteomes" id="UP000601435"/>
    </source>
</evidence>
<dbReference type="Pfam" id="PF19798">
    <property type="entry name" value="Sulfotransfer_5"/>
    <property type="match status" value="1"/>
</dbReference>
<gene>
    <name evidence="1" type="ORF">SNEC2469_LOCUS31481</name>
</gene>
<accession>A0A813BQX4</accession>
<dbReference type="EMBL" id="CAJNJA010076441">
    <property type="protein sequence ID" value="CAE7917782.1"/>
    <property type="molecule type" value="Genomic_DNA"/>
</dbReference>
<sequence>MLALAFCLGAVTGGLAIFWWHGHRIRRPGTQDANAVAGDEDPSKTCNEEGGKVAETSAFQTVFIWSHPRSLSTVLMRSLAELPSIATIVEPFMYPFQVDVGAYHGVEENPPTYEQALHALKSGQLLSAPASSSSSSHRLLQVVKDMPCHGGLKTLDMVLSSLPGAKHVILFRHPHRAVKSYLHIADYPVELMRADISYSGLVEYAERLTSQLGSDNVLFVYSDELIRDPPSALKSICEYLGVQYSSSMLSWEPGPPESWGDCETVYEGWFEGVLKSTGWQRQPDLDLDPVLPDDVGGLERELILENMSPFQTLLGFHLRQRPLLSGLLDVVPVNWLSAENEVRLAEKDSGQLPGFGRLVKEPCLAYDDSHPVPDITPPAMALAKERHFAEPDDEVVKTSEARAAATAEAKAFLFGERLASLVSLKAEMSQRFQELAATMAWQGRSVLRFSIGSPWSDATRMQGLIQEKAELAADYLKSLGREGSSAYHFTVYSLIIKR</sequence>
<dbReference type="OrthoDB" id="420679at2759"/>
<dbReference type="Gene3D" id="3.40.50.300">
    <property type="entry name" value="P-loop containing nucleotide triphosphate hydrolases"/>
    <property type="match status" value="1"/>
</dbReference>
<dbReference type="Proteomes" id="UP000601435">
    <property type="component" value="Unassembled WGS sequence"/>
</dbReference>
<name>A0A813BQX4_9DINO</name>
<proteinExistence type="predicted"/>
<dbReference type="InterPro" id="IPR027417">
    <property type="entry name" value="P-loop_NTPase"/>
</dbReference>
<evidence type="ECO:0000313" key="1">
    <source>
        <dbReference type="EMBL" id="CAE7917782.1"/>
    </source>
</evidence>
<dbReference type="PANTHER" id="PTHR48419">
    <property type="entry name" value="SULFOTRANSFERASE DOMAIN-CONTAINING PROTEIN"/>
    <property type="match status" value="1"/>
</dbReference>
<protein>
    <recommendedName>
        <fullName evidence="3">Sulfotransferase domain-containing protein</fullName>
    </recommendedName>
</protein>
<dbReference type="InterPro" id="IPR053226">
    <property type="entry name" value="Pyrrolopyrazine_biosynth_F"/>
</dbReference>